<evidence type="ECO:0000259" key="2">
    <source>
        <dbReference type="Pfam" id="PF13579"/>
    </source>
</evidence>
<dbReference type="InterPro" id="IPR001296">
    <property type="entry name" value="Glyco_trans_1"/>
</dbReference>
<accession>A0A915XKB0</accession>
<reference evidence="3" key="1">
    <citation type="submission" date="2020-12" db="EMBL/GenBank/DDBJ databases">
        <title>Desulfobium dissulfuricans gen. nov., sp. nov., a novel mesophilic, sulfate-reducing bacterium isolated from a deep-sea hydrothermal vent.</title>
        <authorList>
            <person name="Hashimoto Y."/>
            <person name="Tame A."/>
            <person name="Sawayama S."/>
            <person name="Miyazaki J."/>
            <person name="Takai K."/>
            <person name="Nakagawa S."/>
        </authorList>
    </citation>
    <scope>NUCLEOTIDE SEQUENCE</scope>
    <source>
        <strain evidence="3">GF1</strain>
    </source>
</reference>
<name>A0A915XKB0_9BACT</name>
<feature type="domain" description="Glycosyl transferase family 1" evidence="1">
    <location>
        <begin position="138"/>
        <end position="299"/>
    </location>
</feature>
<dbReference type="KEGG" id="ddu:GF1_21380"/>
<dbReference type="InterPro" id="IPR028098">
    <property type="entry name" value="Glyco_trans_4-like_N"/>
</dbReference>
<dbReference type="PANTHER" id="PTHR12526">
    <property type="entry name" value="GLYCOSYLTRANSFERASE"/>
    <property type="match status" value="1"/>
</dbReference>
<organism evidence="3 4">
    <name type="scientific">Desulfolithobacter dissulfuricans</name>
    <dbReference type="NCBI Taxonomy" id="2795293"/>
    <lineage>
        <taxon>Bacteria</taxon>
        <taxon>Pseudomonadati</taxon>
        <taxon>Thermodesulfobacteriota</taxon>
        <taxon>Desulfobulbia</taxon>
        <taxon>Desulfobulbales</taxon>
        <taxon>Desulfobulbaceae</taxon>
        <taxon>Desulfolithobacter</taxon>
    </lineage>
</organism>
<feature type="domain" description="Glycosyltransferase subfamily 4-like N-terminal" evidence="2">
    <location>
        <begin position="2"/>
        <end position="123"/>
    </location>
</feature>
<keyword evidence="4" id="KW-1185">Reference proteome</keyword>
<evidence type="ECO:0000313" key="3">
    <source>
        <dbReference type="EMBL" id="BCO09762.1"/>
    </source>
</evidence>
<dbReference type="EMBL" id="AP024233">
    <property type="protein sequence ID" value="BCO09762.1"/>
    <property type="molecule type" value="Genomic_DNA"/>
</dbReference>
<dbReference type="CDD" id="cd03808">
    <property type="entry name" value="GT4_CapM-like"/>
    <property type="match status" value="1"/>
</dbReference>
<gene>
    <name evidence="3" type="ORF">GF1_21380</name>
</gene>
<evidence type="ECO:0000313" key="4">
    <source>
        <dbReference type="Proteomes" id="UP001063350"/>
    </source>
</evidence>
<dbReference type="SUPFAM" id="SSF53756">
    <property type="entry name" value="UDP-Glycosyltransferase/glycogen phosphorylase"/>
    <property type="match status" value="1"/>
</dbReference>
<keyword evidence="3" id="KW-0808">Transferase</keyword>
<dbReference type="Proteomes" id="UP001063350">
    <property type="component" value="Chromosome"/>
</dbReference>
<dbReference type="Pfam" id="PF00534">
    <property type="entry name" value="Glycos_transf_1"/>
    <property type="match status" value="1"/>
</dbReference>
<dbReference type="PANTHER" id="PTHR12526:SF638">
    <property type="entry name" value="SPORE COAT PROTEIN SA"/>
    <property type="match status" value="1"/>
</dbReference>
<dbReference type="Gene3D" id="3.40.50.2000">
    <property type="entry name" value="Glycogen Phosphorylase B"/>
    <property type="match status" value="2"/>
</dbReference>
<evidence type="ECO:0000259" key="1">
    <source>
        <dbReference type="Pfam" id="PF00534"/>
    </source>
</evidence>
<protein>
    <submittedName>
        <fullName evidence="3">Glycosyl transferase family 1</fullName>
    </submittedName>
</protein>
<dbReference type="Pfam" id="PF13579">
    <property type="entry name" value="Glyco_trans_4_4"/>
    <property type="match status" value="1"/>
</dbReference>
<dbReference type="GO" id="GO:0016757">
    <property type="term" value="F:glycosyltransferase activity"/>
    <property type="evidence" value="ECO:0007669"/>
    <property type="project" value="InterPro"/>
</dbReference>
<dbReference type="AlphaFoldDB" id="A0A915XKB0"/>
<sequence length="330" mass="36276">MGVKVIPIDIDRSNLNPLKELGAITRLVRVFRKEQPDIVHLISLKLVMLGWFASLFAGTKNIVAALTGMGFLFSAENRGGFIRWMFKRLIVVIAARGRILVENPDDRNLLQKAGVPPERICLIRGAGVDLARFCPGPEPEGVPVVMLAARLLREKGVEEFVEAARLLEDQGVAARFVLVGDPDPANPGSVSNTDITAWTEQGIIEWWGKSNNMPETLVRASIVCLPSYREGLPKVLLEAMACGRPCVATDVPGCREAVKDGENGFLVPVRDPESLAEALKQLIDDAALRQKMGRRGREMAEKSFSQERVAAQVTTIYRQLLGRQAVTEQT</sequence>
<proteinExistence type="predicted"/>